<dbReference type="PANTHER" id="PTHR13420">
    <property type="entry name" value="UPF0235 PROTEIN C15ORF40"/>
    <property type="match status" value="1"/>
</dbReference>
<evidence type="ECO:0000256" key="1">
    <source>
        <dbReference type="ARBA" id="ARBA00010364"/>
    </source>
</evidence>
<evidence type="ECO:0000313" key="3">
    <source>
        <dbReference type="EMBL" id="SFD53423.1"/>
    </source>
</evidence>
<dbReference type="AlphaFoldDB" id="A0A1I1TAU3"/>
<dbReference type="InterPro" id="IPR003746">
    <property type="entry name" value="DUF167"/>
</dbReference>
<evidence type="ECO:0000313" key="4">
    <source>
        <dbReference type="Proteomes" id="UP000198598"/>
    </source>
</evidence>
<dbReference type="RefSeq" id="WP_093827860.1">
    <property type="nucleotide sequence ID" value="NZ_FOLQ01000005.1"/>
</dbReference>
<dbReference type="STRING" id="662367.SAMN05216167_105340"/>
<dbReference type="NCBIfam" id="TIGR00251">
    <property type="entry name" value="DUF167 family protein"/>
    <property type="match status" value="1"/>
</dbReference>
<reference evidence="3 4" key="1">
    <citation type="submission" date="2016-10" db="EMBL/GenBank/DDBJ databases">
        <authorList>
            <person name="de Groot N.N."/>
        </authorList>
    </citation>
    <scope>NUCLEOTIDE SEQUENCE [LARGE SCALE GENOMIC DNA]</scope>
    <source>
        <strain evidence="3 4">DSM 26130</strain>
    </source>
</reference>
<comment type="similarity">
    <text evidence="1 2">Belongs to the UPF0235 family.</text>
</comment>
<keyword evidence="4" id="KW-1185">Reference proteome</keyword>
<dbReference type="Gene3D" id="3.30.1200.10">
    <property type="entry name" value="YggU-like"/>
    <property type="match status" value="1"/>
</dbReference>
<dbReference type="SMART" id="SM01152">
    <property type="entry name" value="DUF167"/>
    <property type="match status" value="1"/>
</dbReference>
<dbReference type="GO" id="GO:0005737">
    <property type="term" value="C:cytoplasm"/>
    <property type="evidence" value="ECO:0007669"/>
    <property type="project" value="TreeGrafter"/>
</dbReference>
<protein>
    <recommendedName>
        <fullName evidence="2">UPF0235 protein SAMN05216167_105340</fullName>
    </recommendedName>
</protein>
<dbReference type="HAMAP" id="MF_00634">
    <property type="entry name" value="UPF0235"/>
    <property type="match status" value="1"/>
</dbReference>
<evidence type="ECO:0000256" key="2">
    <source>
        <dbReference type="HAMAP-Rule" id="MF_00634"/>
    </source>
</evidence>
<dbReference type="EMBL" id="FOLQ01000005">
    <property type="protein sequence ID" value="SFD53423.1"/>
    <property type="molecule type" value="Genomic_DNA"/>
</dbReference>
<accession>A0A1I1TAU3</accession>
<dbReference type="PANTHER" id="PTHR13420:SF7">
    <property type="entry name" value="UPF0235 PROTEIN C15ORF40"/>
    <property type="match status" value="1"/>
</dbReference>
<dbReference type="OrthoDB" id="885245at2"/>
<name>A0A1I1TAU3_9BACT</name>
<sequence length="86" mass="9493">MTLHLKAKPGSKVDQLFYDASGQLNAKIKAPAQDGRANAYLIEFLARQFGIAKSNVTIIAGFTNPHKRIDIAADEEVILSILERLR</sequence>
<dbReference type="SUPFAM" id="SSF69786">
    <property type="entry name" value="YggU-like"/>
    <property type="match status" value="1"/>
</dbReference>
<proteinExistence type="inferred from homology"/>
<dbReference type="InterPro" id="IPR036591">
    <property type="entry name" value="YggU-like_sf"/>
</dbReference>
<organism evidence="3 4">
    <name type="scientific">Spirosoma endophyticum</name>
    <dbReference type="NCBI Taxonomy" id="662367"/>
    <lineage>
        <taxon>Bacteria</taxon>
        <taxon>Pseudomonadati</taxon>
        <taxon>Bacteroidota</taxon>
        <taxon>Cytophagia</taxon>
        <taxon>Cytophagales</taxon>
        <taxon>Cytophagaceae</taxon>
        <taxon>Spirosoma</taxon>
    </lineage>
</organism>
<dbReference type="Pfam" id="PF02594">
    <property type="entry name" value="DUF167"/>
    <property type="match status" value="1"/>
</dbReference>
<gene>
    <name evidence="3" type="ORF">SAMN05216167_105340</name>
</gene>
<dbReference type="Proteomes" id="UP000198598">
    <property type="component" value="Unassembled WGS sequence"/>
</dbReference>